<dbReference type="AlphaFoldDB" id="A0A8X6L220"/>
<gene>
    <name evidence="1" type="ORF">TNCT_18881</name>
</gene>
<proteinExistence type="predicted"/>
<keyword evidence="2" id="KW-1185">Reference proteome</keyword>
<evidence type="ECO:0000313" key="2">
    <source>
        <dbReference type="Proteomes" id="UP000887116"/>
    </source>
</evidence>
<dbReference type="Proteomes" id="UP000887116">
    <property type="component" value="Unassembled WGS sequence"/>
</dbReference>
<sequence>MLAKYCSVHEDFTLLRWPRQSSDLTPIEHLSDEVENAIRHLNGINSDSGGTRGGTEFQHLEKMEFRNLSFRFLE</sequence>
<evidence type="ECO:0000313" key="1">
    <source>
        <dbReference type="EMBL" id="GFQ93589.1"/>
    </source>
</evidence>
<protein>
    <submittedName>
        <fullName evidence="1">Uncharacterized protein</fullName>
    </submittedName>
</protein>
<accession>A0A8X6L220</accession>
<dbReference type="EMBL" id="BMAO01004280">
    <property type="protein sequence ID" value="GFQ93589.1"/>
    <property type="molecule type" value="Genomic_DNA"/>
</dbReference>
<comment type="caution">
    <text evidence="1">The sequence shown here is derived from an EMBL/GenBank/DDBJ whole genome shotgun (WGS) entry which is preliminary data.</text>
</comment>
<reference evidence="1" key="1">
    <citation type="submission" date="2020-07" db="EMBL/GenBank/DDBJ databases">
        <title>Multicomponent nature underlies the extraordinary mechanical properties of spider dragline silk.</title>
        <authorList>
            <person name="Kono N."/>
            <person name="Nakamura H."/>
            <person name="Mori M."/>
            <person name="Yoshida Y."/>
            <person name="Ohtoshi R."/>
            <person name="Malay A.D."/>
            <person name="Moran D.A.P."/>
            <person name="Tomita M."/>
            <person name="Numata K."/>
            <person name="Arakawa K."/>
        </authorList>
    </citation>
    <scope>NUCLEOTIDE SEQUENCE</scope>
</reference>
<organism evidence="1 2">
    <name type="scientific">Trichonephila clavata</name>
    <name type="common">Joro spider</name>
    <name type="synonym">Nephila clavata</name>
    <dbReference type="NCBI Taxonomy" id="2740835"/>
    <lineage>
        <taxon>Eukaryota</taxon>
        <taxon>Metazoa</taxon>
        <taxon>Ecdysozoa</taxon>
        <taxon>Arthropoda</taxon>
        <taxon>Chelicerata</taxon>
        <taxon>Arachnida</taxon>
        <taxon>Araneae</taxon>
        <taxon>Araneomorphae</taxon>
        <taxon>Entelegynae</taxon>
        <taxon>Araneoidea</taxon>
        <taxon>Nephilidae</taxon>
        <taxon>Trichonephila</taxon>
    </lineage>
</organism>
<name>A0A8X6L220_TRICU</name>